<protein>
    <submittedName>
        <fullName evidence="6">FG-GAP-like repeat-containing protein</fullName>
    </submittedName>
</protein>
<dbReference type="EMBL" id="JBHTIZ010000005">
    <property type="protein sequence ID" value="MFD0983234.1"/>
    <property type="molecule type" value="Genomic_DNA"/>
</dbReference>
<comment type="caution">
    <text evidence="6">The sequence shown here is derived from an EMBL/GenBank/DDBJ whole genome shotgun (WGS) entry which is preliminary data.</text>
</comment>
<dbReference type="SUPFAM" id="SSF69318">
    <property type="entry name" value="Integrin alpha N-terminal domain"/>
    <property type="match status" value="1"/>
</dbReference>
<dbReference type="Gene3D" id="2.130.10.130">
    <property type="entry name" value="Integrin alpha, N-terminal"/>
    <property type="match status" value="1"/>
</dbReference>
<dbReference type="Pfam" id="PF18962">
    <property type="entry name" value="Por_Secre_tail"/>
    <property type="match status" value="1"/>
</dbReference>
<sequence>MKKYFTFNFYCLVLSLFLFNTTGFAQTLERIETISGLSQLENNNGVATADYDLDGDLDIFVVAKDRDDDNDEKSHSRLYRNNNDGSFTDVTNISKLVNLFPKQEEIPACNPLNIHNCEVLDGYKYGVYWGDYDNDGYPDLFFTNIYKVQLFHNEKNGTFSDVTLLAGIKKNTGCINTGATWVDYNNDSFLDLFICDWNNCGGNTLYKNNGDGTFQNVTSSTKIDQYPNLPSYTMFPFDFNNDGWMDFYIANDGSPNSLLINENGNTFIEKAGDYGINNQSTSMGITTGDYDLDGDFDFFITATSDASFNTNALHNNNGDTTFKNAAKELNVEFSGWGWGCRFSDFDLDGDEDLFIVNGFKILPQGQKNVYFKNLFKEGQKSLINISSDLGLNELTRSTEVLDFDYDNDGDLDIYVTNADSKSFFYENKTLNANITSDLAWLKVSLVGTVSNKDAIGTKLSLTTNEGTFIRYYNGVGMLSQSLKPVHFGLNKATIINYLKITWPSGIVQVFPNLPINKNIRFTEGRGFEILDSSPSAKIYGCTDPNSCRYNSLATANDNSCYNETSNIISGAIDSGFNSIESYNYPLENNSEAIWTVEGGKILSGQGTGTITVNWKIESNGKIKVQEKRDNCIVSTKELSVNLNVKNAPENISVARIWNEALLAAIRKDFARPTIHARNLFHTAIALYDSWAIYDTKAKPYLMGNTLNGFQSTLQEYTPNEDKADAVNKTMSYAAYRLLTYRFLNSPGAVKSKARFDLIMNQLGYDINNSSVDYESGDAAALGNYIGQTLINYGLIDGSNEFNGFKNTFYKPINPPLDLNLKGQGTGILNCNRWQPLSFNTFIDQSGNIIPGSTPSFLSAEWGKVFPFALKDKKILQHEGNDYTVYHQPNLPPQLDINTQTESGEQYKWNYRLVSKWSSHLDASDGVLIDISPKSLGNIAFESLPTSPADYPNFYDETEGGDIGKGYSINPATGQPYQTQMVPRGDYARVLAEFWADGPDSETPPGHWFSILNYANDHPQFVKKFNGKGDVLVPLEWDVKAYFILGGAVHDAAVTAWGIKGWSDSIRPISAIRYMCELGQSTDPSLPNYHIGGIQLDPGFVELVKEGDPLSGLNNVNVGKIKLKAWIGHDAIKNAKTDISGVGWILGENWWPYQRPTFVSPPFGGFISGHSTFSRAAAEVMTLITGNNYFPGGMSEFKAPKNDYLVFEKGPSQDIFLQWATYQDASDQCSLSRIWGGIHPPVDDIPGRLIGKEIGIEAYNFAIPYFDSALSNTRFQKDKEIIMYPNPVTRSEIYIANTSKTDEIKVFDMQGRVIQIESKSFDVQTSTSKINLSKNTATGMYLLKVNTFSKIILVKN</sequence>
<keyword evidence="7" id="KW-1185">Reference proteome</keyword>
<evidence type="ECO:0000313" key="6">
    <source>
        <dbReference type="EMBL" id="MFD0983234.1"/>
    </source>
</evidence>
<dbReference type="RefSeq" id="WP_379752653.1">
    <property type="nucleotide sequence ID" value="NZ_JBHSYB010000002.1"/>
</dbReference>
<dbReference type="SUPFAM" id="SSF48317">
    <property type="entry name" value="Acid phosphatase/Vanadium-dependent haloperoxidase"/>
    <property type="match status" value="1"/>
</dbReference>
<feature type="domain" description="Secretion system C-terminal sorting" evidence="4">
    <location>
        <begin position="1282"/>
        <end position="1348"/>
    </location>
</feature>
<dbReference type="Pfam" id="PF21167">
    <property type="entry name" value="DUF6851"/>
    <property type="match status" value="1"/>
</dbReference>
<dbReference type="PANTHER" id="PTHR16026">
    <property type="entry name" value="CARTILAGE ACIDIC PROTEIN 1"/>
    <property type="match status" value="1"/>
</dbReference>
<reference evidence="7" key="1">
    <citation type="journal article" date="2019" name="Int. J. Syst. Evol. Microbiol.">
        <title>The Global Catalogue of Microorganisms (GCM) 10K type strain sequencing project: providing services to taxonomists for standard genome sequencing and annotation.</title>
        <authorList>
            <consortium name="The Broad Institute Genomics Platform"/>
            <consortium name="The Broad Institute Genome Sequencing Center for Infectious Disease"/>
            <person name="Wu L."/>
            <person name="Ma J."/>
        </authorList>
    </citation>
    <scope>NUCLEOTIDE SEQUENCE [LARGE SCALE GENOMIC DNA]</scope>
    <source>
        <strain evidence="7">CECT 7649</strain>
    </source>
</reference>
<dbReference type="InterPro" id="IPR013517">
    <property type="entry name" value="FG-GAP"/>
</dbReference>
<evidence type="ECO:0000259" key="5">
    <source>
        <dbReference type="Pfam" id="PF21167"/>
    </source>
</evidence>
<dbReference type="InterPro" id="IPR026444">
    <property type="entry name" value="Secre_tail"/>
</dbReference>
<name>A0ABW3IZI9_9FLAO</name>
<evidence type="ECO:0000256" key="1">
    <source>
        <dbReference type="ARBA" id="ARBA00022729"/>
    </source>
</evidence>
<dbReference type="InterPro" id="IPR049283">
    <property type="entry name" value="DUF6851"/>
</dbReference>
<dbReference type="InterPro" id="IPR036938">
    <property type="entry name" value="PAP2/HPO_sf"/>
</dbReference>
<dbReference type="Pfam" id="PF13517">
    <property type="entry name" value="FG-GAP_3"/>
    <property type="match status" value="2"/>
</dbReference>
<keyword evidence="1 2" id="KW-0732">Signal</keyword>
<dbReference type="InterPro" id="IPR027039">
    <property type="entry name" value="Crtac1"/>
</dbReference>
<dbReference type="Pfam" id="PF07593">
    <property type="entry name" value="UnbV_ASPIC"/>
    <property type="match status" value="1"/>
</dbReference>
<gene>
    <name evidence="6" type="ORF">ACFQ0S_01975</name>
</gene>
<dbReference type="Gene3D" id="1.10.606.10">
    <property type="entry name" value="Vanadium-containing Chloroperoxidase, domain 2"/>
    <property type="match status" value="1"/>
</dbReference>
<evidence type="ECO:0000313" key="7">
    <source>
        <dbReference type="Proteomes" id="UP001597051"/>
    </source>
</evidence>
<proteinExistence type="predicted"/>
<evidence type="ECO:0000256" key="2">
    <source>
        <dbReference type="SAM" id="SignalP"/>
    </source>
</evidence>
<feature type="signal peptide" evidence="2">
    <location>
        <begin position="1"/>
        <end position="25"/>
    </location>
</feature>
<dbReference type="InterPro" id="IPR011519">
    <property type="entry name" value="UnbV_ASPIC"/>
</dbReference>
<dbReference type="CDD" id="cd03398">
    <property type="entry name" value="PAP2_haloperoxidase"/>
    <property type="match status" value="1"/>
</dbReference>
<feature type="domain" description="DUF6851" evidence="5">
    <location>
        <begin position="684"/>
        <end position="811"/>
    </location>
</feature>
<evidence type="ECO:0000259" key="3">
    <source>
        <dbReference type="Pfam" id="PF07593"/>
    </source>
</evidence>
<organism evidence="6 7">
    <name type="scientific">Flavobacterium myungsuense</name>
    <dbReference type="NCBI Taxonomy" id="651823"/>
    <lineage>
        <taxon>Bacteria</taxon>
        <taxon>Pseudomonadati</taxon>
        <taxon>Bacteroidota</taxon>
        <taxon>Flavobacteriia</taxon>
        <taxon>Flavobacteriales</taxon>
        <taxon>Flavobacteriaceae</taxon>
        <taxon>Flavobacterium</taxon>
    </lineage>
</organism>
<accession>A0ABW3IZI9</accession>
<dbReference type="NCBIfam" id="TIGR04183">
    <property type="entry name" value="Por_Secre_tail"/>
    <property type="match status" value="1"/>
</dbReference>
<dbReference type="InterPro" id="IPR028994">
    <property type="entry name" value="Integrin_alpha_N"/>
</dbReference>
<dbReference type="Proteomes" id="UP001597051">
    <property type="component" value="Unassembled WGS sequence"/>
</dbReference>
<dbReference type="InterPro" id="IPR016119">
    <property type="entry name" value="Br/Cl_peroxidase_C"/>
</dbReference>
<feature type="domain" description="ASPIC/UnbV" evidence="3">
    <location>
        <begin position="454"/>
        <end position="519"/>
    </location>
</feature>
<evidence type="ECO:0000259" key="4">
    <source>
        <dbReference type="Pfam" id="PF18962"/>
    </source>
</evidence>
<feature type="chain" id="PRO_5047344127" evidence="2">
    <location>
        <begin position="26"/>
        <end position="1355"/>
    </location>
</feature>
<dbReference type="PANTHER" id="PTHR16026:SF0">
    <property type="entry name" value="CARTILAGE ACIDIC PROTEIN 1"/>
    <property type="match status" value="1"/>
</dbReference>